<accession>A0A5B7LL78</accession>
<proteinExistence type="predicted"/>
<dbReference type="EMBL" id="MH838002">
    <property type="protein sequence ID" value="QBG82613.1"/>
    <property type="molecule type" value="Genomic_DNA"/>
</dbReference>
<keyword evidence="1" id="KW-0808">Transferase</keyword>
<reference evidence="1" key="1">
    <citation type="journal article" date="2019" name="Plant Physiol.">
        <title>Purine permease-type benzylisoquinoline alkaloid transporters in opium poppy.</title>
        <authorList>
            <person name="Dastmalchi M."/>
            <person name="Chang L."/>
            <person name="Chen R."/>
            <person name="Yu L."/>
            <person name="Chen X."/>
            <person name="Hagel J."/>
            <person name="Facchini P.J."/>
        </authorList>
    </citation>
    <scope>NUCLEOTIDE SEQUENCE</scope>
</reference>
<name>A0A5B7LL78_PAPSO</name>
<evidence type="ECO:0000313" key="1">
    <source>
        <dbReference type="EMBL" id="QBG82613.1"/>
    </source>
</evidence>
<dbReference type="AlphaFoldDB" id="A0A5B7LL78"/>
<organism evidence="1">
    <name type="scientific">Papaver somniferum</name>
    <name type="common">Opium poppy</name>
    <dbReference type="NCBI Taxonomy" id="3469"/>
    <lineage>
        <taxon>Eukaryota</taxon>
        <taxon>Viridiplantae</taxon>
        <taxon>Streptophyta</taxon>
        <taxon>Embryophyta</taxon>
        <taxon>Tracheophyta</taxon>
        <taxon>Spermatophyta</taxon>
        <taxon>Magnoliopsida</taxon>
        <taxon>Ranunculales</taxon>
        <taxon>Papaveraceae</taxon>
        <taxon>Papaveroideae</taxon>
        <taxon>Papaver</taxon>
    </lineage>
</organism>
<sequence>MEDPLQKSLLERIDSTYRRLNALQKLMEDPKLKETLSRLRHLVELHPALFGKDPTSSVETLMKSRDALEKTMEEDPKFIECLMELMTQLRKATVDSDLTTVEDTDLEFTGHDIPQFFHAWNRLDSTIRLALTI</sequence>
<dbReference type="GO" id="GO:0016301">
    <property type="term" value="F:kinase activity"/>
    <property type="evidence" value="ECO:0007669"/>
    <property type="project" value="UniProtKB-KW"/>
</dbReference>
<keyword evidence="1" id="KW-0418">Kinase</keyword>
<protein>
    <submittedName>
        <fullName evidence="1">Mitogen-activated protein kinase kinase kinase 12-like</fullName>
    </submittedName>
</protein>